<keyword evidence="3" id="KW-1185">Reference proteome</keyword>
<protein>
    <recommendedName>
        <fullName evidence="1">N-acetyltransferase domain-containing protein</fullName>
    </recommendedName>
</protein>
<organism evidence="2 3">
    <name type="scientific">Rhizobium mesoamericanum STM3625</name>
    <dbReference type="NCBI Taxonomy" id="1211777"/>
    <lineage>
        <taxon>Bacteria</taxon>
        <taxon>Pseudomonadati</taxon>
        <taxon>Pseudomonadota</taxon>
        <taxon>Alphaproteobacteria</taxon>
        <taxon>Hyphomicrobiales</taxon>
        <taxon>Rhizobiaceae</taxon>
        <taxon>Rhizobium/Agrobacterium group</taxon>
        <taxon>Rhizobium</taxon>
    </lineage>
</organism>
<dbReference type="InterPro" id="IPR016181">
    <property type="entry name" value="Acyl_CoA_acyltransferase"/>
</dbReference>
<dbReference type="CDD" id="cd04301">
    <property type="entry name" value="NAT_SF"/>
    <property type="match status" value="1"/>
</dbReference>
<dbReference type="InterPro" id="IPR000182">
    <property type="entry name" value="GNAT_dom"/>
</dbReference>
<dbReference type="InterPro" id="IPR052777">
    <property type="entry name" value="Acetyltransferase_Enz"/>
</dbReference>
<evidence type="ECO:0000313" key="3">
    <source>
        <dbReference type="Proteomes" id="UP000009319"/>
    </source>
</evidence>
<name>K0PLP5_9HYPH</name>
<evidence type="ECO:0000313" key="2">
    <source>
        <dbReference type="EMBL" id="CCM74858.1"/>
    </source>
</evidence>
<dbReference type="AlphaFoldDB" id="K0PLP5"/>
<dbReference type="GO" id="GO:0016747">
    <property type="term" value="F:acyltransferase activity, transferring groups other than amino-acyl groups"/>
    <property type="evidence" value="ECO:0007669"/>
    <property type="project" value="InterPro"/>
</dbReference>
<reference evidence="2 3" key="1">
    <citation type="journal article" date="2013" name="Genome Announc.">
        <title>Draft Genome Sequence of Rhizobium mesoamericanum STM3625, a Nitrogen-Fixing Symbiont of Mimosa pudica Isolated in French Guiana (South America).</title>
        <authorList>
            <person name="Moulin L."/>
            <person name="Mornico D."/>
            <person name="Melkonian R."/>
            <person name="Klonowska A."/>
        </authorList>
    </citation>
    <scope>NUCLEOTIDE SEQUENCE [LARGE SCALE GENOMIC DNA]</scope>
    <source>
        <strain evidence="2 3">STM3625</strain>
    </source>
</reference>
<accession>K0PLP5</accession>
<comment type="caution">
    <text evidence="2">The sequence shown here is derived from an EMBL/GenBank/DDBJ whole genome shotgun (WGS) entry which is preliminary data.</text>
</comment>
<dbReference type="Proteomes" id="UP000009319">
    <property type="component" value="Unassembled WGS sequence"/>
</dbReference>
<dbReference type="PANTHER" id="PTHR43305:SF1">
    <property type="entry name" value="FAMILY N-ACETYLTRANSFERASE, PUTATIVE (AFU_ORTHOLOGUE AFUA_2G01380)-RELATED"/>
    <property type="match status" value="1"/>
</dbReference>
<dbReference type="eggNOG" id="COG0456">
    <property type="taxonomic scope" value="Bacteria"/>
</dbReference>
<evidence type="ECO:0000259" key="1">
    <source>
        <dbReference type="PROSITE" id="PS51186"/>
    </source>
</evidence>
<dbReference type="PANTHER" id="PTHR43305">
    <property type="entry name" value="FAMILY N-ACETYLTRANSFERASE, PUTATIVE (AFU_ORTHOLOGUE AFUA_2G01380)-RELATED"/>
    <property type="match status" value="1"/>
</dbReference>
<dbReference type="STRING" id="1211777.BN77_2003"/>
<gene>
    <name evidence="2" type="ORF">BN77_2003</name>
</gene>
<feature type="domain" description="N-acetyltransferase" evidence="1">
    <location>
        <begin position="18"/>
        <end position="168"/>
    </location>
</feature>
<dbReference type="PROSITE" id="PS51186">
    <property type="entry name" value="GNAT"/>
    <property type="match status" value="1"/>
</dbReference>
<dbReference type="Pfam" id="PF00583">
    <property type="entry name" value="Acetyltransf_1"/>
    <property type="match status" value="1"/>
</dbReference>
<sequence length="175" mass="19336">MLSISRACTAEDFTIGSELCKAFGAWDAEACRDYGIPSEVVVAFFHGEGDDALAAKYSLDDAPFLLARWHGEPAGCIALEPFDEIAAEIHKFYVASPFRGRGIGRALMQAILAEAIKGPRSMLLVHTTVYMRSAVTLYEAFGFARCRPFRDIPDAIRQTEVFMSRPIRAARDDSH</sequence>
<proteinExistence type="predicted"/>
<dbReference type="Gene3D" id="3.40.630.30">
    <property type="match status" value="1"/>
</dbReference>
<dbReference type="HOGENOM" id="CLU_1531336_0_0_5"/>
<dbReference type="EMBL" id="CANI01000008">
    <property type="protein sequence ID" value="CCM74858.1"/>
    <property type="molecule type" value="Genomic_DNA"/>
</dbReference>
<dbReference type="SUPFAM" id="SSF55729">
    <property type="entry name" value="Acyl-CoA N-acyltransferases (Nat)"/>
    <property type="match status" value="1"/>
</dbReference>